<feature type="signal peptide" evidence="1">
    <location>
        <begin position="1"/>
        <end position="29"/>
    </location>
</feature>
<dbReference type="AlphaFoldDB" id="A0A8X6GIP5"/>
<reference evidence="2" key="1">
    <citation type="submission" date="2020-07" db="EMBL/GenBank/DDBJ databases">
        <title>Multicomponent nature underlies the extraordinary mechanical properties of spider dragline silk.</title>
        <authorList>
            <person name="Kono N."/>
            <person name="Nakamura H."/>
            <person name="Mori M."/>
            <person name="Yoshida Y."/>
            <person name="Ohtoshi R."/>
            <person name="Malay A.D."/>
            <person name="Moran D.A.P."/>
            <person name="Tomita M."/>
            <person name="Numata K."/>
            <person name="Arakawa K."/>
        </authorList>
    </citation>
    <scope>NUCLEOTIDE SEQUENCE</scope>
</reference>
<comment type="caution">
    <text evidence="2">The sequence shown here is derived from an EMBL/GenBank/DDBJ whole genome shotgun (WGS) entry which is preliminary data.</text>
</comment>
<evidence type="ECO:0000256" key="1">
    <source>
        <dbReference type="SAM" id="SignalP"/>
    </source>
</evidence>
<evidence type="ECO:0000313" key="3">
    <source>
        <dbReference type="Proteomes" id="UP000887116"/>
    </source>
</evidence>
<protein>
    <recommendedName>
        <fullName evidence="4">Secreted protein</fullName>
    </recommendedName>
</protein>
<name>A0A8X6GIP5_TRICU</name>
<gene>
    <name evidence="2" type="ORF">TNCT_705581</name>
</gene>
<dbReference type="Proteomes" id="UP000887116">
    <property type="component" value="Unassembled WGS sequence"/>
</dbReference>
<sequence length="92" mass="10401">MLGMERLFAPFLGFAIVLPLLLKVPPGHCSRNSAKLMRGDKCLVSEGLARLGVMNLKEFSTCIRRRWLLKRSVSAVRILDNFGCHELKTRLC</sequence>
<evidence type="ECO:0000313" key="2">
    <source>
        <dbReference type="EMBL" id="GFR04653.1"/>
    </source>
</evidence>
<accession>A0A8X6GIP5</accession>
<keyword evidence="1" id="KW-0732">Signal</keyword>
<proteinExistence type="predicted"/>
<keyword evidence="3" id="KW-1185">Reference proteome</keyword>
<evidence type="ECO:0008006" key="4">
    <source>
        <dbReference type="Google" id="ProtNLM"/>
    </source>
</evidence>
<organism evidence="2 3">
    <name type="scientific">Trichonephila clavata</name>
    <name type="common">Joro spider</name>
    <name type="synonym">Nephila clavata</name>
    <dbReference type="NCBI Taxonomy" id="2740835"/>
    <lineage>
        <taxon>Eukaryota</taxon>
        <taxon>Metazoa</taxon>
        <taxon>Ecdysozoa</taxon>
        <taxon>Arthropoda</taxon>
        <taxon>Chelicerata</taxon>
        <taxon>Arachnida</taxon>
        <taxon>Araneae</taxon>
        <taxon>Araneomorphae</taxon>
        <taxon>Entelegynae</taxon>
        <taxon>Araneoidea</taxon>
        <taxon>Nephilidae</taxon>
        <taxon>Trichonephila</taxon>
    </lineage>
</organism>
<dbReference type="EMBL" id="BMAO01015844">
    <property type="protein sequence ID" value="GFR04653.1"/>
    <property type="molecule type" value="Genomic_DNA"/>
</dbReference>
<feature type="chain" id="PRO_5036501021" description="Secreted protein" evidence="1">
    <location>
        <begin position="30"/>
        <end position="92"/>
    </location>
</feature>